<sequence length="502" mass="57730">MTFYTPQPAPSYNGIVANRAIANDQNLLRHNSSSFSLNGFLERDPFENLLHQHEKKFCTYSHVNIFATTFNVNGKPPPQSLCDWLHFDTTCLPDIIAIGLQEMDLAMGSYVGGYVGLDNSLRQDEWLFTLSRNLPNIYKPIANVRLVGIFLVLYHREDSKVNINEVYLSTVATGFGLLSTRLGNKGGVGVSLKINDTSVCFINSHLAAGSNELPKRNQDFREISQMRFANGLGIYDHEAAIWIGDLNYRLNLFNYDEVVRDCTLGRYEHLFLCDQLKEQQFKKTAFINFHENMPTFRPTYKFDVGTSNWDTSEKRRIPAWCDRILYWTRDKCIKVQQSNYTSIEKVIFSDHKPVCCTFRMEVKRIDHQKRNAIYEELLRDADRRSNDMLPMISLSQTEFKFGEVYFDQPAIAILGIKNTGQTPTRFFFAKQHQDNNTPKNWLTGIVPPIPDLSCILVLRLDQGRDYFVVINAKYAGTKKDTESEKIVNDNAARDDWLIDLGE</sequence>
<dbReference type="Gene3D" id="2.60.40.10">
    <property type="entry name" value="Immunoglobulins"/>
    <property type="match status" value="1"/>
</dbReference>
<dbReference type="Gene3D" id="3.60.10.10">
    <property type="entry name" value="Endonuclease/exonuclease/phosphatase"/>
    <property type="match status" value="1"/>
</dbReference>
<dbReference type="EMBL" id="JAKKPZ010000008">
    <property type="protein sequence ID" value="KAI1718146.1"/>
    <property type="molecule type" value="Genomic_DNA"/>
</dbReference>
<protein>
    <submittedName>
        <fullName evidence="2">Endonuclease/Exonuclease/phosphatase family domain-containing protein</fullName>
    </submittedName>
</protein>
<dbReference type="GO" id="GO:0016020">
    <property type="term" value="C:membrane"/>
    <property type="evidence" value="ECO:0007669"/>
    <property type="project" value="TreeGrafter"/>
</dbReference>
<dbReference type="InterPro" id="IPR013783">
    <property type="entry name" value="Ig-like_fold"/>
</dbReference>
<dbReference type="SMART" id="SM00128">
    <property type="entry name" value="IPPc"/>
    <property type="match status" value="1"/>
</dbReference>
<feature type="domain" description="Inositol polyphosphate-related phosphatase" evidence="1">
    <location>
        <begin position="61"/>
        <end position="366"/>
    </location>
</feature>
<dbReference type="InterPro" id="IPR046985">
    <property type="entry name" value="IP5"/>
</dbReference>
<dbReference type="GO" id="GO:0046856">
    <property type="term" value="P:phosphatidylinositol dephosphorylation"/>
    <property type="evidence" value="ECO:0007669"/>
    <property type="project" value="InterPro"/>
</dbReference>
<dbReference type="GO" id="GO:0004519">
    <property type="term" value="F:endonuclease activity"/>
    <property type="evidence" value="ECO:0007669"/>
    <property type="project" value="UniProtKB-KW"/>
</dbReference>
<dbReference type="PANTHER" id="PTHR11200">
    <property type="entry name" value="INOSITOL 5-PHOSPHATASE"/>
    <property type="match status" value="1"/>
</dbReference>
<dbReference type="CDD" id="cd09074">
    <property type="entry name" value="INPP5c"/>
    <property type="match status" value="1"/>
</dbReference>
<dbReference type="PANTHER" id="PTHR11200:SF300">
    <property type="entry name" value="TYPE II INOSITOL 1,4,5-TRISPHOSPHATE 5-PHOSPHATASE"/>
    <property type="match status" value="1"/>
</dbReference>
<keyword evidence="2" id="KW-0255">Endonuclease</keyword>
<accession>A0AAD4R982</accession>
<comment type="caution">
    <text evidence="2">The sequence shown here is derived from an EMBL/GenBank/DDBJ whole genome shotgun (WGS) entry which is preliminary data.</text>
</comment>
<dbReference type="Pfam" id="PF21310">
    <property type="entry name" value="OCRL-like_ASH"/>
    <property type="match status" value="1"/>
</dbReference>
<dbReference type="Proteomes" id="UP001201812">
    <property type="component" value="Unassembled WGS sequence"/>
</dbReference>
<organism evidence="2 3">
    <name type="scientific">Ditylenchus destructor</name>
    <dbReference type="NCBI Taxonomy" id="166010"/>
    <lineage>
        <taxon>Eukaryota</taxon>
        <taxon>Metazoa</taxon>
        <taxon>Ecdysozoa</taxon>
        <taxon>Nematoda</taxon>
        <taxon>Chromadorea</taxon>
        <taxon>Rhabditida</taxon>
        <taxon>Tylenchina</taxon>
        <taxon>Tylenchomorpha</taxon>
        <taxon>Sphaerularioidea</taxon>
        <taxon>Anguinidae</taxon>
        <taxon>Anguininae</taxon>
        <taxon>Ditylenchus</taxon>
    </lineage>
</organism>
<keyword evidence="3" id="KW-1185">Reference proteome</keyword>
<dbReference type="SUPFAM" id="SSF56219">
    <property type="entry name" value="DNase I-like"/>
    <property type="match status" value="1"/>
</dbReference>
<dbReference type="AlphaFoldDB" id="A0AAD4R982"/>
<dbReference type="GO" id="GO:0004439">
    <property type="term" value="F:phosphatidylinositol-4,5-bisphosphate 5-phosphatase activity"/>
    <property type="evidence" value="ECO:0007669"/>
    <property type="project" value="TreeGrafter"/>
</dbReference>
<dbReference type="Pfam" id="PF22669">
    <property type="entry name" value="Exo_endo_phos2"/>
    <property type="match status" value="1"/>
</dbReference>
<gene>
    <name evidence="2" type="ORF">DdX_06561</name>
</gene>
<keyword evidence="2" id="KW-0378">Hydrolase</keyword>
<evidence type="ECO:0000313" key="2">
    <source>
        <dbReference type="EMBL" id="KAI1718146.1"/>
    </source>
</evidence>
<dbReference type="InterPro" id="IPR036691">
    <property type="entry name" value="Endo/exonu/phosph_ase_sf"/>
</dbReference>
<dbReference type="InterPro" id="IPR048869">
    <property type="entry name" value="OCRL-1_2_ASH"/>
</dbReference>
<evidence type="ECO:0000313" key="3">
    <source>
        <dbReference type="Proteomes" id="UP001201812"/>
    </source>
</evidence>
<reference evidence="2" key="1">
    <citation type="submission" date="2022-01" db="EMBL/GenBank/DDBJ databases">
        <title>Genome Sequence Resource for Two Populations of Ditylenchus destructor, the Migratory Endoparasitic Phytonematode.</title>
        <authorList>
            <person name="Zhang H."/>
            <person name="Lin R."/>
            <person name="Xie B."/>
        </authorList>
    </citation>
    <scope>NUCLEOTIDE SEQUENCE</scope>
    <source>
        <strain evidence="2">BazhouSP</strain>
    </source>
</reference>
<proteinExistence type="predicted"/>
<keyword evidence="2" id="KW-0540">Nuclease</keyword>
<evidence type="ECO:0000259" key="1">
    <source>
        <dbReference type="SMART" id="SM00128"/>
    </source>
</evidence>
<name>A0AAD4R982_9BILA</name>
<dbReference type="InterPro" id="IPR000300">
    <property type="entry name" value="IPPc"/>
</dbReference>